<keyword evidence="6" id="KW-0460">Magnesium</keyword>
<evidence type="ECO:0000256" key="4">
    <source>
        <dbReference type="ARBA" id="ARBA00022741"/>
    </source>
</evidence>
<keyword evidence="1 12" id="KW-0808">Transferase</keyword>
<keyword evidence="5" id="KW-0067">ATP-binding</keyword>
<proteinExistence type="predicted"/>
<dbReference type="GO" id="GO:0046872">
    <property type="term" value="F:metal ion binding"/>
    <property type="evidence" value="ECO:0007669"/>
    <property type="project" value="UniProtKB-KW"/>
</dbReference>
<protein>
    <recommendedName>
        <fullName evidence="9">Cyclic GMP-AMP synthase</fullName>
    </recommendedName>
</protein>
<evidence type="ECO:0000256" key="10">
    <source>
        <dbReference type="ARBA" id="ARBA00048304"/>
    </source>
</evidence>
<keyword evidence="13" id="KW-1185">Reference proteome</keyword>
<keyword evidence="3" id="KW-0479">Metal-binding</keyword>
<dbReference type="CDD" id="cd05400">
    <property type="entry name" value="NT_2-5OAS_ClassI-CCAase"/>
    <property type="match status" value="1"/>
</dbReference>
<keyword evidence="7" id="KW-0546">Nucleotide metabolism</keyword>
<feature type="domain" description="Cyclic GMP-AMP synthase DncV-like nucleotidyltransferase" evidence="11">
    <location>
        <begin position="44"/>
        <end position="119"/>
    </location>
</feature>
<evidence type="ECO:0000256" key="8">
    <source>
        <dbReference type="ARBA" id="ARBA00023118"/>
    </source>
</evidence>
<evidence type="ECO:0000256" key="6">
    <source>
        <dbReference type="ARBA" id="ARBA00022842"/>
    </source>
</evidence>
<reference evidence="12 13" key="1">
    <citation type="submission" date="2020-08" db="EMBL/GenBank/DDBJ databases">
        <authorList>
            <person name="Liu C."/>
            <person name="Sun Q."/>
        </authorList>
    </citation>
    <scope>NUCLEOTIDE SEQUENCE [LARGE SCALE GENOMIC DNA]</scope>
    <source>
        <strain evidence="12 13">NSJ-61</strain>
    </source>
</reference>
<dbReference type="Proteomes" id="UP000515856">
    <property type="component" value="Chromosome"/>
</dbReference>
<dbReference type="GO" id="GO:0051607">
    <property type="term" value="P:defense response to virus"/>
    <property type="evidence" value="ECO:0007669"/>
    <property type="project" value="UniProtKB-KW"/>
</dbReference>
<dbReference type="RefSeq" id="WP_117453282.1">
    <property type="nucleotide sequence ID" value="NZ_CP060636.1"/>
</dbReference>
<evidence type="ECO:0000313" key="12">
    <source>
        <dbReference type="EMBL" id="QNM10968.1"/>
    </source>
</evidence>
<accession>A0A7G9GJI6</accession>
<evidence type="ECO:0000256" key="1">
    <source>
        <dbReference type="ARBA" id="ARBA00022679"/>
    </source>
</evidence>
<keyword evidence="4" id="KW-0547">Nucleotide-binding</keyword>
<evidence type="ECO:0000256" key="2">
    <source>
        <dbReference type="ARBA" id="ARBA00022695"/>
    </source>
</evidence>
<evidence type="ECO:0000256" key="5">
    <source>
        <dbReference type="ARBA" id="ARBA00022840"/>
    </source>
</evidence>
<evidence type="ECO:0000256" key="7">
    <source>
        <dbReference type="ARBA" id="ARBA00023080"/>
    </source>
</evidence>
<dbReference type="GO" id="GO:0016779">
    <property type="term" value="F:nucleotidyltransferase activity"/>
    <property type="evidence" value="ECO:0007669"/>
    <property type="project" value="UniProtKB-KW"/>
</dbReference>
<evidence type="ECO:0000256" key="3">
    <source>
        <dbReference type="ARBA" id="ARBA00022723"/>
    </source>
</evidence>
<evidence type="ECO:0000256" key="9">
    <source>
        <dbReference type="ARBA" id="ARBA00044145"/>
    </source>
</evidence>
<dbReference type="InterPro" id="IPR048445">
    <property type="entry name" value="DncV-like_NTFase"/>
</dbReference>
<dbReference type="EMBL" id="CP060636">
    <property type="protein sequence ID" value="QNM10968.1"/>
    <property type="molecule type" value="Genomic_DNA"/>
</dbReference>
<gene>
    <name evidence="12" type="ORF">H9Q80_11850</name>
</gene>
<keyword evidence="8" id="KW-0051">Antiviral defense</keyword>
<dbReference type="AlphaFoldDB" id="A0A7G9GJI6"/>
<dbReference type="GO" id="GO:0009117">
    <property type="term" value="P:nucleotide metabolic process"/>
    <property type="evidence" value="ECO:0007669"/>
    <property type="project" value="UniProtKB-KW"/>
</dbReference>
<dbReference type="InterPro" id="IPR006116">
    <property type="entry name" value="NT_2-5OAS_ClassI-CCAase"/>
</dbReference>
<name>A0A7G9GJI6_9FIRM</name>
<sequence>MLNKDNYILNSLSDLDLSPTMEKNARDKYIALCKYLSEKGLDSDFQPQGSFLIGTTIKPYRDGKNQDYDLDVLAILKRNKDETNAERVKNDVGDLIKESGIYSDKLKKEDSNCWTLEYAEVSNGIGFSLDVVPAVDEIDDIKNVIILSGVDISKVKKTVAITEKKDIYEWLTSNPLGFGDWFLDISNRHLTSDMKVEQFKSIPFDIRMEFASVEEIPTYYYRSNLQRAVQFIKRHRDIYYDRSNLRDDKPSSILISALVADCVKEKWFLSVSEIIKSFVVGYKNKSISIMQNGKVLNPVDLRENFVEKYTIKRLRLMEDWIEVLSNFIYIEDDRKFKQIIHNDINTNIFADSFDTPKKIIEPTKPWMK</sequence>
<dbReference type="KEGG" id="ehn:H9Q80_11850"/>
<evidence type="ECO:0000313" key="13">
    <source>
        <dbReference type="Proteomes" id="UP000515856"/>
    </source>
</evidence>
<dbReference type="GO" id="GO:0005524">
    <property type="term" value="F:ATP binding"/>
    <property type="evidence" value="ECO:0007669"/>
    <property type="project" value="UniProtKB-KW"/>
</dbReference>
<dbReference type="Pfam" id="PF21654">
    <property type="entry name" value="DncV-like_NTFase"/>
    <property type="match status" value="1"/>
</dbReference>
<comment type="catalytic activity">
    <reaction evidence="10">
        <text>GTP + ATP = 3',3'-cGAMP + 2 diphosphate</text>
        <dbReference type="Rhea" id="RHEA:35647"/>
        <dbReference type="ChEBI" id="CHEBI:30616"/>
        <dbReference type="ChEBI" id="CHEBI:33019"/>
        <dbReference type="ChEBI" id="CHEBI:37565"/>
        <dbReference type="ChEBI" id="CHEBI:71501"/>
    </reaction>
    <physiologicalReaction direction="left-to-right" evidence="10">
        <dbReference type="Rhea" id="RHEA:35648"/>
    </physiologicalReaction>
</comment>
<keyword evidence="2" id="KW-0548">Nucleotidyltransferase</keyword>
<organism evidence="12 13">
    <name type="scientific">[Eubacterium] hominis</name>
    <dbReference type="NCBI Taxonomy" id="2764325"/>
    <lineage>
        <taxon>Bacteria</taxon>
        <taxon>Bacillati</taxon>
        <taxon>Bacillota</taxon>
        <taxon>Erysipelotrichia</taxon>
        <taxon>Erysipelotrichales</taxon>
        <taxon>Erysipelotrichaceae</taxon>
        <taxon>Amedibacillus</taxon>
    </lineage>
</organism>
<evidence type="ECO:0000259" key="11">
    <source>
        <dbReference type="Pfam" id="PF21654"/>
    </source>
</evidence>